<dbReference type="HOGENOM" id="CLU_083413_1_1_1"/>
<keyword evidence="2" id="KW-1133">Transmembrane helix</keyword>
<feature type="region of interest" description="Disordered" evidence="1">
    <location>
        <begin position="168"/>
        <end position="192"/>
    </location>
</feature>
<organism evidence="3 4">
    <name type="scientific">Pleurotus ostreatus (strain PC15)</name>
    <name type="common">Oyster mushroom</name>
    <dbReference type="NCBI Taxonomy" id="1137138"/>
    <lineage>
        <taxon>Eukaryota</taxon>
        <taxon>Fungi</taxon>
        <taxon>Dikarya</taxon>
        <taxon>Basidiomycota</taxon>
        <taxon>Agaricomycotina</taxon>
        <taxon>Agaricomycetes</taxon>
        <taxon>Agaricomycetidae</taxon>
        <taxon>Agaricales</taxon>
        <taxon>Pleurotineae</taxon>
        <taxon>Pleurotaceae</taxon>
        <taxon>Pleurotus</taxon>
    </lineage>
</organism>
<proteinExistence type="predicted"/>
<evidence type="ECO:0000313" key="4">
    <source>
        <dbReference type="Proteomes" id="UP000027073"/>
    </source>
</evidence>
<sequence length="245" mass="26296">MSVIVYIARYIVLSLSLIFAVAVLGLSARTTDTSIVFLGGIAPFEIINLVVAPLTIVALSIILSVGAFRQNAITSMIWVEVTTLSILWATWVVVGVFATRVINFNFPLGCSAYIPFYLQLCSQITAIQGLSWTVFVLLIGYSVILGIMACVATSRGIPVWSKSVKDATFSHPSPNQGVQMPPKPELQANHQHAHLQLPQQANHQQPSLQASALQNNGVGYSVPMPPDGAALAISTPNQTPAYPQV</sequence>
<evidence type="ECO:0008006" key="5">
    <source>
        <dbReference type="Google" id="ProtNLM"/>
    </source>
</evidence>
<reference evidence="4" key="1">
    <citation type="journal article" date="2014" name="Proc. Natl. Acad. Sci. U.S.A.">
        <title>Extensive sampling of basidiomycete genomes demonstrates inadequacy of the white-rot/brown-rot paradigm for wood decay fungi.</title>
        <authorList>
            <person name="Riley R."/>
            <person name="Salamov A.A."/>
            <person name="Brown D.W."/>
            <person name="Nagy L.G."/>
            <person name="Floudas D."/>
            <person name="Held B.W."/>
            <person name="Levasseur A."/>
            <person name="Lombard V."/>
            <person name="Morin E."/>
            <person name="Otillar R."/>
            <person name="Lindquist E.A."/>
            <person name="Sun H."/>
            <person name="LaButti K.M."/>
            <person name="Schmutz J."/>
            <person name="Jabbour D."/>
            <person name="Luo H."/>
            <person name="Baker S.E."/>
            <person name="Pisabarro A.G."/>
            <person name="Walton J.D."/>
            <person name="Blanchette R.A."/>
            <person name="Henrissat B."/>
            <person name="Martin F."/>
            <person name="Cullen D."/>
            <person name="Hibbett D.S."/>
            <person name="Grigoriev I.V."/>
        </authorList>
    </citation>
    <scope>NUCLEOTIDE SEQUENCE [LARGE SCALE GENOMIC DNA]</scope>
    <source>
        <strain evidence="4">PC15</strain>
    </source>
</reference>
<evidence type="ECO:0000256" key="1">
    <source>
        <dbReference type="SAM" id="MobiDB-lite"/>
    </source>
</evidence>
<dbReference type="AlphaFoldDB" id="A0A067NKY4"/>
<dbReference type="VEuPathDB" id="FungiDB:PLEOSDRAFT_1085510"/>
<keyword evidence="2" id="KW-0472">Membrane</keyword>
<evidence type="ECO:0000256" key="2">
    <source>
        <dbReference type="SAM" id="Phobius"/>
    </source>
</evidence>
<gene>
    <name evidence="3" type="ORF">PLEOSDRAFT_1085510</name>
</gene>
<feature type="transmembrane region" description="Helical" evidence="2">
    <location>
        <begin position="46"/>
        <end position="65"/>
    </location>
</feature>
<name>A0A067NKY4_PLEO1</name>
<keyword evidence="2" id="KW-0812">Transmembrane</keyword>
<dbReference type="OrthoDB" id="3364107at2759"/>
<dbReference type="STRING" id="1137138.A0A067NKY4"/>
<protein>
    <recommendedName>
        <fullName evidence="5">MARVEL domain-containing protein</fullName>
    </recommendedName>
</protein>
<feature type="transmembrane region" description="Helical" evidence="2">
    <location>
        <begin position="77"/>
        <end position="98"/>
    </location>
</feature>
<dbReference type="Proteomes" id="UP000027073">
    <property type="component" value="Unassembled WGS sequence"/>
</dbReference>
<evidence type="ECO:0000313" key="3">
    <source>
        <dbReference type="EMBL" id="KDQ24246.1"/>
    </source>
</evidence>
<accession>A0A067NKY4</accession>
<feature type="transmembrane region" description="Helical" evidence="2">
    <location>
        <begin position="7"/>
        <end position="26"/>
    </location>
</feature>
<feature type="transmembrane region" description="Helical" evidence="2">
    <location>
        <begin position="132"/>
        <end position="152"/>
    </location>
</feature>
<dbReference type="InParanoid" id="A0A067NKY4"/>
<dbReference type="EMBL" id="KL198011">
    <property type="protein sequence ID" value="KDQ24246.1"/>
    <property type="molecule type" value="Genomic_DNA"/>
</dbReference>